<evidence type="ECO:0000256" key="1">
    <source>
        <dbReference type="ARBA" id="ARBA00003046"/>
    </source>
</evidence>
<dbReference type="AlphaFoldDB" id="A0A9N9SC99"/>
<keyword evidence="5" id="KW-0963">Cytoplasm</keyword>
<dbReference type="FunFam" id="1.20.58.90:FF:000010">
    <property type="entry name" value="Tubulin-specific chaperone A"/>
    <property type="match status" value="1"/>
</dbReference>
<keyword evidence="6" id="KW-0493">Microtubule</keyword>
<evidence type="ECO:0000313" key="13">
    <source>
        <dbReference type="EMBL" id="CAG9817129.1"/>
    </source>
</evidence>
<evidence type="ECO:0000256" key="5">
    <source>
        <dbReference type="ARBA" id="ARBA00022490"/>
    </source>
</evidence>
<dbReference type="GO" id="GO:0007023">
    <property type="term" value="P:post-chaperonin tubulin folding pathway"/>
    <property type="evidence" value="ECO:0007669"/>
    <property type="project" value="InterPro"/>
</dbReference>
<dbReference type="GO" id="GO:0005874">
    <property type="term" value="C:microtubule"/>
    <property type="evidence" value="ECO:0007669"/>
    <property type="project" value="UniProtKB-KW"/>
</dbReference>
<evidence type="ECO:0000256" key="8">
    <source>
        <dbReference type="ARBA" id="ARBA00023212"/>
    </source>
</evidence>
<comment type="function">
    <text evidence="1">Tubulin-folding protein; involved in the early step of the tubulin folding pathway.</text>
</comment>
<evidence type="ECO:0000256" key="6">
    <source>
        <dbReference type="ARBA" id="ARBA00022701"/>
    </source>
</evidence>
<dbReference type="InterPro" id="IPR036126">
    <property type="entry name" value="TBCA_sf"/>
</dbReference>
<evidence type="ECO:0000256" key="10">
    <source>
        <dbReference type="ARBA" id="ARBA00030183"/>
    </source>
</evidence>
<keyword evidence="14" id="KW-1185">Reference proteome</keyword>
<evidence type="ECO:0000256" key="11">
    <source>
        <dbReference type="ARBA" id="ARBA00032990"/>
    </source>
</evidence>
<evidence type="ECO:0000256" key="7">
    <source>
        <dbReference type="ARBA" id="ARBA00023186"/>
    </source>
</evidence>
<evidence type="ECO:0000256" key="4">
    <source>
        <dbReference type="ARBA" id="ARBA00015002"/>
    </source>
</evidence>
<comment type="subcellular location">
    <subcellularLocation>
        <location evidence="2">Cytoplasm</location>
        <location evidence="2">Cytoskeleton</location>
    </subcellularLocation>
</comment>
<dbReference type="EMBL" id="OU896721">
    <property type="protein sequence ID" value="CAG9817129.1"/>
    <property type="molecule type" value="Genomic_DNA"/>
</dbReference>
<dbReference type="PANTHER" id="PTHR48190:SF2">
    <property type="entry name" value="PROGRAMMED CELL DEATH PROTEIN 7"/>
    <property type="match status" value="1"/>
</dbReference>
<feature type="coiled-coil region" evidence="12">
    <location>
        <begin position="16"/>
        <end position="43"/>
    </location>
</feature>
<accession>A0A9N9SC99</accession>
<dbReference type="InterPro" id="IPR031974">
    <property type="entry name" value="PDCD7"/>
</dbReference>
<dbReference type="Gene3D" id="1.20.58.90">
    <property type="match status" value="1"/>
</dbReference>
<reference evidence="13" key="1">
    <citation type="submission" date="2022-01" db="EMBL/GenBank/DDBJ databases">
        <authorList>
            <person name="King R."/>
        </authorList>
    </citation>
    <scope>NUCLEOTIDE SEQUENCE</scope>
</reference>
<dbReference type="InterPro" id="IPR004226">
    <property type="entry name" value="TBCA"/>
</dbReference>
<evidence type="ECO:0000256" key="12">
    <source>
        <dbReference type="SAM" id="Coils"/>
    </source>
</evidence>
<evidence type="ECO:0000313" key="14">
    <source>
        <dbReference type="Proteomes" id="UP001153737"/>
    </source>
</evidence>
<keyword evidence="12" id="KW-0175">Coiled coil</keyword>
<protein>
    <recommendedName>
        <fullName evidence="4">Tubulin-specific chaperone A</fullName>
    </recommendedName>
    <alternativeName>
        <fullName evidence="11">TCP1-chaperonin cofactor A</fullName>
    </alternativeName>
    <alternativeName>
        <fullName evidence="10">Tubulin-folding cofactor A</fullName>
    </alternativeName>
</protein>
<comment type="subunit">
    <text evidence="9">Supercomplex made of cofactors A to E. Cofactors A and D function by capturing and stabilizing tubulin in a quasi-native conformation. Cofactor E binds to the cofactor D-tubulin complex; interaction with cofactor C then causes the release of tubulin polypeptides that are committed to the native state.</text>
</comment>
<dbReference type="Pfam" id="PF16021">
    <property type="entry name" value="PDCD7"/>
    <property type="match status" value="1"/>
</dbReference>
<dbReference type="InterPro" id="IPR052831">
    <property type="entry name" value="Apoptosis_promoter"/>
</dbReference>
<dbReference type="Pfam" id="PF02970">
    <property type="entry name" value="TBCA"/>
    <property type="match status" value="1"/>
</dbReference>
<comment type="similarity">
    <text evidence="3">Belongs to the TBCA family.</text>
</comment>
<name>A0A9N9SC99_PHACE</name>
<dbReference type="Proteomes" id="UP001153737">
    <property type="component" value="Chromosome 15"/>
</dbReference>
<evidence type="ECO:0000256" key="9">
    <source>
        <dbReference type="ARBA" id="ARBA00026055"/>
    </source>
</evidence>
<dbReference type="PANTHER" id="PTHR48190">
    <property type="entry name" value="PROGRAMMED CELL DEATH PROTEIN 7"/>
    <property type="match status" value="1"/>
</dbReference>
<organism evidence="13 14">
    <name type="scientific">Phaedon cochleariae</name>
    <name type="common">Mustard beetle</name>
    <dbReference type="NCBI Taxonomy" id="80249"/>
    <lineage>
        <taxon>Eukaryota</taxon>
        <taxon>Metazoa</taxon>
        <taxon>Ecdysozoa</taxon>
        <taxon>Arthropoda</taxon>
        <taxon>Hexapoda</taxon>
        <taxon>Insecta</taxon>
        <taxon>Pterygota</taxon>
        <taxon>Neoptera</taxon>
        <taxon>Endopterygota</taxon>
        <taxon>Coleoptera</taxon>
        <taxon>Polyphaga</taxon>
        <taxon>Cucujiformia</taxon>
        <taxon>Chrysomeloidea</taxon>
        <taxon>Chrysomelidae</taxon>
        <taxon>Chrysomelinae</taxon>
        <taxon>Chrysomelini</taxon>
        <taxon>Phaedon</taxon>
    </lineage>
</organism>
<keyword evidence="8" id="KW-0206">Cytoskeleton</keyword>
<reference evidence="13" key="2">
    <citation type="submission" date="2022-10" db="EMBL/GenBank/DDBJ databases">
        <authorList>
            <consortium name="ENA_rothamsted_submissions"/>
            <consortium name="culmorum"/>
            <person name="King R."/>
        </authorList>
    </citation>
    <scope>NUCLEOTIDE SEQUENCE</scope>
</reference>
<feature type="coiled-coil region" evidence="12">
    <location>
        <begin position="181"/>
        <end position="208"/>
    </location>
</feature>
<keyword evidence="7" id="KW-0143">Chaperone</keyword>
<dbReference type="GO" id="GO:0007021">
    <property type="term" value="P:tubulin complex assembly"/>
    <property type="evidence" value="ECO:0007669"/>
    <property type="project" value="InterPro"/>
</dbReference>
<dbReference type="SUPFAM" id="SSF46988">
    <property type="entry name" value="Tubulin chaperone cofactor A"/>
    <property type="match status" value="1"/>
</dbReference>
<dbReference type="OrthoDB" id="2289628at2759"/>
<gene>
    <name evidence="13" type="ORF">PHAECO_LOCUS4922</name>
</gene>
<evidence type="ECO:0000256" key="2">
    <source>
        <dbReference type="ARBA" id="ARBA00004245"/>
    </source>
</evidence>
<dbReference type="GO" id="GO:0005689">
    <property type="term" value="C:U12-type spliceosomal complex"/>
    <property type="evidence" value="ECO:0007669"/>
    <property type="project" value="TreeGrafter"/>
</dbReference>
<dbReference type="GO" id="GO:0048487">
    <property type="term" value="F:beta-tubulin binding"/>
    <property type="evidence" value="ECO:0007669"/>
    <property type="project" value="InterPro"/>
</dbReference>
<sequence length="480" mass="56283">MADPRIRTLKIKTGVVKRLTKEKTVYEREAELQKTRVEKFKEQKKDEYDIRKQEEVLTECLMMVPDCQRRLLTAFEDLKTILETEQDLKDTEDYLSAQKVVEDARMNFLKYQNFVSRTTNIELPIITDPRTNILQTLYSQTNDELWIESWLQQNAIYHSIPKIKINKGANVIPINDAQTSLKECLILLDKLTKTQRELEDKVDRMSSNDWKQKTIEIGVIKDQFTKLISKFESGESIFTLKKSIEKRKKKRLTLKKKKEFKKQQQEFKFHNRDKQHKIADQWLISKKEEVENIKMEEDMKKDADCVLAEVTKRKSEARKQLTLVSSLIKLRLVRDHIATQRGDNCSLEDKNAFNITTEKLKLMWESALQTYTTEEQGLKLMLEKTASEDSKIARLAKERKLLEEWHGIFFGPRRVISPENTTYWALTAAERDTDTFIAIRKSWDTFLVSPTNEMGSKIPIGWVLPDSSANENWAKYLASA</sequence>
<evidence type="ECO:0000256" key="3">
    <source>
        <dbReference type="ARBA" id="ARBA00006806"/>
    </source>
</evidence>
<proteinExistence type="inferred from homology"/>